<dbReference type="EMBL" id="JPRI01000002">
    <property type="protein sequence ID" value="KFF26894.1"/>
    <property type="molecule type" value="Genomic_DNA"/>
</dbReference>
<dbReference type="Gene3D" id="1.10.10.10">
    <property type="entry name" value="Winged helix-like DNA-binding domain superfamily/Winged helix DNA-binding domain"/>
    <property type="match status" value="1"/>
</dbReference>
<dbReference type="SUPFAM" id="SSF46894">
    <property type="entry name" value="C-terminal effector domain of the bipartite response regulators"/>
    <property type="match status" value="1"/>
</dbReference>
<evidence type="ECO:0000313" key="1">
    <source>
        <dbReference type="EMBL" id="KFF26894.1"/>
    </source>
</evidence>
<protein>
    <recommendedName>
        <fullName evidence="3">Regulatory protein, luxR family</fullName>
    </recommendedName>
</protein>
<gene>
    <name evidence="1" type="ORF">IW16_06355</name>
</gene>
<organism evidence="1 2">
    <name type="scientific">Chryseobacterium vrystaatense</name>
    <dbReference type="NCBI Taxonomy" id="307480"/>
    <lineage>
        <taxon>Bacteria</taxon>
        <taxon>Pseudomonadati</taxon>
        <taxon>Bacteroidota</taxon>
        <taxon>Flavobacteriia</taxon>
        <taxon>Flavobacteriales</taxon>
        <taxon>Weeksellaceae</taxon>
        <taxon>Chryseobacterium group</taxon>
        <taxon>Chryseobacterium</taxon>
    </lineage>
</organism>
<keyword evidence="2" id="KW-1185">Reference proteome</keyword>
<reference evidence="1 2" key="1">
    <citation type="submission" date="2014-07" db="EMBL/GenBank/DDBJ databases">
        <title>Genome of Chryseobacterium vrystaatense LMG 22846.</title>
        <authorList>
            <person name="Pipes S.E."/>
            <person name="Stropko S.J."/>
            <person name="Newman J.D."/>
        </authorList>
    </citation>
    <scope>NUCLEOTIDE SEQUENCE [LARGE SCALE GENOMIC DNA]</scope>
    <source>
        <strain evidence="1 2">LMG 22846</strain>
    </source>
</reference>
<proteinExistence type="predicted"/>
<dbReference type="InterPro" id="IPR036388">
    <property type="entry name" value="WH-like_DNA-bd_sf"/>
</dbReference>
<accession>A0ABR4UP52</accession>
<dbReference type="InterPro" id="IPR016032">
    <property type="entry name" value="Sig_transdc_resp-reg_C-effctor"/>
</dbReference>
<evidence type="ECO:0000313" key="2">
    <source>
        <dbReference type="Proteomes" id="UP000028719"/>
    </source>
</evidence>
<dbReference type="Proteomes" id="UP000028719">
    <property type="component" value="Unassembled WGS sequence"/>
</dbReference>
<evidence type="ECO:0008006" key="3">
    <source>
        <dbReference type="Google" id="ProtNLM"/>
    </source>
</evidence>
<name>A0ABR4UP52_9FLAO</name>
<sequence>MTIRIYPGMIDQSKEYFNHENDVLVIESGSIKKFEDIEEHQELEKILNEDTELNVILVKWFGDNKQVKLRTLARCRFGALNFTPDFSFDEISNDYCECEYRGNCEGENIVCKPIAFKGKEISNQEIDLLKELSTNDKNSTIADRLGLPVGTFNVLKTNTYQKFGFLTKQQLTKELYIEGLL</sequence>
<comment type="caution">
    <text evidence="1">The sequence shown here is derived from an EMBL/GenBank/DDBJ whole genome shotgun (WGS) entry which is preliminary data.</text>
</comment>
<dbReference type="RefSeq" id="WP_034741053.1">
    <property type="nucleotide sequence ID" value="NZ_JPRI01000002.1"/>
</dbReference>